<reference evidence="2" key="1">
    <citation type="journal article" date="2019" name="Int. J. Syst. Evol. Microbiol.">
        <title>The Global Catalogue of Microorganisms (GCM) 10K type strain sequencing project: providing services to taxonomists for standard genome sequencing and annotation.</title>
        <authorList>
            <consortium name="The Broad Institute Genomics Platform"/>
            <consortium name="The Broad Institute Genome Sequencing Center for Infectious Disease"/>
            <person name="Wu L."/>
            <person name="Ma J."/>
        </authorList>
    </citation>
    <scope>NUCLEOTIDE SEQUENCE [LARGE SCALE GENOMIC DNA]</scope>
    <source>
        <strain evidence="2">CCUG 56754</strain>
    </source>
</reference>
<dbReference type="Pfam" id="PF00300">
    <property type="entry name" value="His_Phos_1"/>
    <property type="match status" value="1"/>
</dbReference>
<gene>
    <name evidence="1" type="ORF">ACFQ3N_18650</name>
</gene>
<comment type="caution">
    <text evidence="1">The sequence shown here is derived from an EMBL/GenBank/DDBJ whole genome shotgun (WGS) entry which is preliminary data.</text>
</comment>
<keyword evidence="1" id="KW-0378">Hydrolase</keyword>
<dbReference type="EC" id="3.1.3.-" evidence="1"/>
<sequence length="196" mass="22177">MTTICLIRHGETEWNAQGKIQGRTNTSLNTRGIQQAEECRDFVKDSTWDIIITSPLKRAMQTAQIINKSLNVPLIEMEDFKERSFGDAEGMTLKERMSVYPNKVYPNEEKMGSLNKRVMAGIQKINQQYGQSKVLLVAHGAVISSILSNLSEGEIGTGKTKLINACISNIHFHDDQWQVRDYNQVTHLSDYDGRES</sequence>
<dbReference type="PANTHER" id="PTHR48100">
    <property type="entry name" value="BROAD-SPECIFICITY PHOSPHATASE YOR283W-RELATED"/>
    <property type="match status" value="1"/>
</dbReference>
<dbReference type="InterPro" id="IPR050275">
    <property type="entry name" value="PGM_Phosphatase"/>
</dbReference>
<dbReference type="EMBL" id="JBHTKJ010000073">
    <property type="protein sequence ID" value="MFD1040400.1"/>
    <property type="molecule type" value="Genomic_DNA"/>
</dbReference>
<dbReference type="InterPro" id="IPR013078">
    <property type="entry name" value="His_Pase_superF_clade-1"/>
</dbReference>
<dbReference type="PROSITE" id="PS00175">
    <property type="entry name" value="PG_MUTASE"/>
    <property type="match status" value="1"/>
</dbReference>
<dbReference type="PANTHER" id="PTHR48100:SF59">
    <property type="entry name" value="ADENOSYLCOBALAMIN_ALPHA-RIBAZOLE PHOSPHATASE"/>
    <property type="match status" value="1"/>
</dbReference>
<organism evidence="1 2">
    <name type="scientific">Virgibacillus byunsanensis</name>
    <dbReference type="NCBI Taxonomy" id="570945"/>
    <lineage>
        <taxon>Bacteria</taxon>
        <taxon>Bacillati</taxon>
        <taxon>Bacillota</taxon>
        <taxon>Bacilli</taxon>
        <taxon>Bacillales</taxon>
        <taxon>Bacillaceae</taxon>
        <taxon>Virgibacillus</taxon>
    </lineage>
</organism>
<keyword evidence="2" id="KW-1185">Reference proteome</keyword>
<dbReference type="InterPro" id="IPR029033">
    <property type="entry name" value="His_PPase_superfam"/>
</dbReference>
<dbReference type="SUPFAM" id="SSF53254">
    <property type="entry name" value="Phosphoglycerate mutase-like"/>
    <property type="match status" value="1"/>
</dbReference>
<protein>
    <submittedName>
        <fullName evidence="1">Histidine phosphatase family protein</fullName>
        <ecNumber evidence="1">3.1.3.-</ecNumber>
    </submittedName>
</protein>
<dbReference type="SMART" id="SM00855">
    <property type="entry name" value="PGAM"/>
    <property type="match status" value="1"/>
</dbReference>
<dbReference type="Gene3D" id="3.40.50.1240">
    <property type="entry name" value="Phosphoglycerate mutase-like"/>
    <property type="match status" value="1"/>
</dbReference>
<evidence type="ECO:0000313" key="1">
    <source>
        <dbReference type="EMBL" id="MFD1040400.1"/>
    </source>
</evidence>
<dbReference type="RefSeq" id="WP_390364451.1">
    <property type="nucleotide sequence ID" value="NZ_JBHTKJ010000073.1"/>
</dbReference>
<proteinExistence type="predicted"/>
<dbReference type="InterPro" id="IPR001345">
    <property type="entry name" value="PG/BPGM_mutase_AS"/>
</dbReference>
<dbReference type="Proteomes" id="UP001597040">
    <property type="component" value="Unassembled WGS sequence"/>
</dbReference>
<accession>A0ABW3LQZ5</accession>
<name>A0ABW3LQZ5_9BACI</name>
<dbReference type="CDD" id="cd07067">
    <property type="entry name" value="HP_PGM_like"/>
    <property type="match status" value="1"/>
</dbReference>
<evidence type="ECO:0000313" key="2">
    <source>
        <dbReference type="Proteomes" id="UP001597040"/>
    </source>
</evidence>
<dbReference type="GO" id="GO:0016787">
    <property type="term" value="F:hydrolase activity"/>
    <property type="evidence" value="ECO:0007669"/>
    <property type="project" value="UniProtKB-KW"/>
</dbReference>